<dbReference type="EMBL" id="CAJVQC010090461">
    <property type="protein sequence ID" value="CAG8825386.1"/>
    <property type="molecule type" value="Genomic_DNA"/>
</dbReference>
<gene>
    <name evidence="1" type="ORF">RPERSI_LOCUS26473</name>
</gene>
<sequence length="141" mass="15238">LPIHEKSTRELITQPTDETTVVFTKYDKVNDKSLDVYTINAEYSSLKMLELDFPDIQMPTLNFSGVQLPKFNFSDVQMPVKIVIIIIIGIVVIIASYFLILGCAYCLGFGPVGIIAGSIVAICQSIGATGAPGPCLIVLVA</sequence>
<accession>A0ACA9S4J7</accession>
<evidence type="ECO:0000313" key="2">
    <source>
        <dbReference type="Proteomes" id="UP000789920"/>
    </source>
</evidence>
<name>A0ACA9S4J7_9GLOM</name>
<organism evidence="1 2">
    <name type="scientific">Racocetra persica</name>
    <dbReference type="NCBI Taxonomy" id="160502"/>
    <lineage>
        <taxon>Eukaryota</taxon>
        <taxon>Fungi</taxon>
        <taxon>Fungi incertae sedis</taxon>
        <taxon>Mucoromycota</taxon>
        <taxon>Glomeromycotina</taxon>
        <taxon>Glomeromycetes</taxon>
        <taxon>Diversisporales</taxon>
        <taxon>Gigasporaceae</taxon>
        <taxon>Racocetra</taxon>
    </lineage>
</organism>
<comment type="caution">
    <text evidence="1">The sequence shown here is derived from an EMBL/GenBank/DDBJ whole genome shotgun (WGS) entry which is preliminary data.</text>
</comment>
<reference evidence="1" key="1">
    <citation type="submission" date="2021-06" db="EMBL/GenBank/DDBJ databases">
        <authorList>
            <person name="Kallberg Y."/>
            <person name="Tangrot J."/>
            <person name="Rosling A."/>
        </authorList>
    </citation>
    <scope>NUCLEOTIDE SEQUENCE</scope>
    <source>
        <strain evidence="1">MA461A</strain>
    </source>
</reference>
<feature type="non-terminal residue" evidence="1">
    <location>
        <position position="141"/>
    </location>
</feature>
<dbReference type="Proteomes" id="UP000789920">
    <property type="component" value="Unassembled WGS sequence"/>
</dbReference>
<keyword evidence="2" id="KW-1185">Reference proteome</keyword>
<evidence type="ECO:0000313" key="1">
    <source>
        <dbReference type="EMBL" id="CAG8825386.1"/>
    </source>
</evidence>
<protein>
    <submittedName>
        <fullName evidence="1">19952_t:CDS:1</fullName>
    </submittedName>
</protein>
<feature type="non-terminal residue" evidence="1">
    <location>
        <position position="1"/>
    </location>
</feature>
<proteinExistence type="predicted"/>